<dbReference type="PANTHER" id="PTHR33498">
    <property type="entry name" value="TRANSPOSASE FOR INSERTION SEQUENCE ELEMENT IS1557"/>
    <property type="match status" value="1"/>
</dbReference>
<protein>
    <recommendedName>
        <fullName evidence="1">Transposase IS204/IS1001/IS1096/IS1165 DDE domain-containing protein</fullName>
    </recommendedName>
</protein>
<dbReference type="eggNOG" id="COG3464">
    <property type="taxonomic scope" value="Bacteria"/>
</dbReference>
<dbReference type="InterPro" id="IPR047951">
    <property type="entry name" value="Transpos_ISL3"/>
</dbReference>
<dbReference type="HOGENOM" id="CLU_041900_10_5_9"/>
<dbReference type="Proteomes" id="UP000003494">
    <property type="component" value="Unassembled WGS sequence"/>
</dbReference>
<feature type="domain" description="Transposase IS204/IS1001/IS1096/IS1165 DDE" evidence="1">
    <location>
        <begin position="4"/>
        <end position="104"/>
    </location>
</feature>
<dbReference type="STRING" id="626523.GCWU000342_00335"/>
<evidence type="ECO:0000259" key="1">
    <source>
        <dbReference type="Pfam" id="PF01610"/>
    </source>
</evidence>
<dbReference type="Pfam" id="PF01610">
    <property type="entry name" value="DDE_Tnp_ISL3"/>
    <property type="match status" value="1"/>
</dbReference>
<dbReference type="InterPro" id="IPR002560">
    <property type="entry name" value="Transposase_DDE"/>
</dbReference>
<accession>C4G8N8</accession>
<evidence type="ECO:0000313" key="2">
    <source>
        <dbReference type="EMBL" id="EEP28985.1"/>
    </source>
</evidence>
<dbReference type="AlphaFoldDB" id="C4G8N8"/>
<name>C4G8N8_9FIRM</name>
<dbReference type="PANTHER" id="PTHR33498:SF1">
    <property type="entry name" value="TRANSPOSASE FOR INSERTION SEQUENCE ELEMENT IS1557"/>
    <property type="match status" value="1"/>
</dbReference>
<reference evidence="2" key="1">
    <citation type="submission" date="2009-04" db="EMBL/GenBank/DDBJ databases">
        <authorList>
            <person name="Weinstock G."/>
            <person name="Sodergren E."/>
            <person name="Clifton S."/>
            <person name="Fulton L."/>
            <person name="Fulton B."/>
            <person name="Courtney L."/>
            <person name="Fronick C."/>
            <person name="Harrison M."/>
            <person name="Strong C."/>
            <person name="Farmer C."/>
            <person name="Delahaunty K."/>
            <person name="Markovic C."/>
            <person name="Hall O."/>
            <person name="Minx P."/>
            <person name="Tomlinson C."/>
            <person name="Mitreva M."/>
            <person name="Nelson J."/>
            <person name="Hou S."/>
            <person name="Wollam A."/>
            <person name="Pepin K.H."/>
            <person name="Johnson M."/>
            <person name="Bhonagiri V."/>
            <person name="Nash W.E."/>
            <person name="Warren W."/>
            <person name="Chinwalla A."/>
            <person name="Mardis E.R."/>
            <person name="Wilson R.K."/>
        </authorList>
    </citation>
    <scope>NUCLEOTIDE SEQUENCE [LARGE SCALE GENOMIC DNA]</scope>
    <source>
        <strain evidence="2">DSM 14600</strain>
    </source>
</reference>
<keyword evidence="3" id="KW-1185">Reference proteome</keyword>
<gene>
    <name evidence="2" type="ORF">GCWU000342_00335</name>
</gene>
<organism evidence="2 3">
    <name type="scientific">Shuttleworthella satelles DSM 14600</name>
    <dbReference type="NCBI Taxonomy" id="626523"/>
    <lineage>
        <taxon>Bacteria</taxon>
        <taxon>Bacillati</taxon>
        <taxon>Bacillota</taxon>
        <taxon>Clostridia</taxon>
        <taxon>Lachnospirales</taxon>
        <taxon>Lachnospiraceae</taxon>
        <taxon>Shuttleworthella</taxon>
    </lineage>
</organism>
<dbReference type="EMBL" id="ACIP02000001">
    <property type="protein sequence ID" value="EEP28985.1"/>
    <property type="molecule type" value="Genomic_DNA"/>
</dbReference>
<evidence type="ECO:0000313" key="3">
    <source>
        <dbReference type="Proteomes" id="UP000003494"/>
    </source>
</evidence>
<proteinExistence type="predicted"/>
<comment type="caution">
    <text evidence="2">The sequence shown here is derived from an EMBL/GenBank/DDBJ whole genome shotgun (WGS) entry which is preliminary data.</text>
</comment>
<sequence length="109" mass="13378">MIFYNEDLRKAHHLKEWFYSICQNRKYSEQRRQFRLWIQEAESCRVAEFHKVAKCYQNWAREICAAFKHTDITNGTTEGFNNRIKVLKRTSYGIHRFERLRTRILMAMN</sequence>